<organism evidence="1 2">
    <name type="scientific">Pseudo-nitzschia multistriata</name>
    <dbReference type="NCBI Taxonomy" id="183589"/>
    <lineage>
        <taxon>Eukaryota</taxon>
        <taxon>Sar</taxon>
        <taxon>Stramenopiles</taxon>
        <taxon>Ochrophyta</taxon>
        <taxon>Bacillariophyta</taxon>
        <taxon>Bacillariophyceae</taxon>
        <taxon>Bacillariophycidae</taxon>
        <taxon>Bacillariales</taxon>
        <taxon>Bacillariaceae</taxon>
        <taxon>Pseudo-nitzschia</taxon>
    </lineage>
</organism>
<dbReference type="PROSITE" id="PS00018">
    <property type="entry name" value="EF_HAND_1"/>
    <property type="match status" value="1"/>
</dbReference>
<gene>
    <name evidence="1" type="ORF">PSNMU_V1.4_AUG-EV-PASAV3_0097710</name>
</gene>
<dbReference type="Proteomes" id="UP000291116">
    <property type="component" value="Unassembled WGS sequence"/>
</dbReference>
<dbReference type="InterPro" id="IPR018247">
    <property type="entry name" value="EF_Hand_1_Ca_BS"/>
</dbReference>
<proteinExistence type="predicted"/>
<accession>A0A448ZLA2</accession>
<keyword evidence="2" id="KW-1185">Reference proteome</keyword>
<dbReference type="OrthoDB" id="46094at2759"/>
<dbReference type="EMBL" id="CAACVS010000481">
    <property type="protein sequence ID" value="VEU42816.1"/>
    <property type="molecule type" value="Genomic_DNA"/>
</dbReference>
<evidence type="ECO:0000313" key="2">
    <source>
        <dbReference type="Proteomes" id="UP000291116"/>
    </source>
</evidence>
<name>A0A448ZLA2_9STRA</name>
<evidence type="ECO:0000313" key="1">
    <source>
        <dbReference type="EMBL" id="VEU42816.1"/>
    </source>
</evidence>
<protein>
    <submittedName>
        <fullName evidence="1">Uncharacterized protein</fullName>
    </submittedName>
</protein>
<dbReference type="AlphaFoldDB" id="A0A448ZLA2"/>
<sequence>MASSDLERNDNLNEEEYVIFLNRLTNNEFIGQSFEELDSFLKKNFSELAGEDGQISIYGSKPDQKSISVKEKEHLENICIKTGNALNGISDPDPTPTPTPVEVEVGIPSVEPSGQMSLPPTFDESTCLIAIASSDPDDDDYMNQDEYTEFVVRLTGKAFEGLTFEELPSPLPETYNSLVSEDGNGIYTYGAKPDESPEQDQEEFLQQICLNVAVAYSQTEGWTEAPVIVTEGTFPPGISEGYNSFIVSNRGGLTADDLVSGLNRDGLDQAYTIFIERAIEDSDIVIGTLVEENRLRRRKLGVDLAPNSPEIYILDDIDCPEGLSSVEKCQIAFAKFQLTIDEEDPQTKSTRGPP</sequence>
<reference evidence="1 2" key="1">
    <citation type="submission" date="2019-01" db="EMBL/GenBank/DDBJ databases">
        <authorList>
            <person name="Ferrante I. M."/>
        </authorList>
    </citation>
    <scope>NUCLEOTIDE SEQUENCE [LARGE SCALE GENOMIC DNA]</scope>
    <source>
        <strain evidence="1 2">B856</strain>
    </source>
</reference>